<dbReference type="Pfam" id="PF13102">
    <property type="entry name" value="Phage_int_SAM_5"/>
    <property type="match status" value="1"/>
</dbReference>
<dbReference type="RefSeq" id="WP_078351535.1">
    <property type="nucleotide sequence ID" value="NZ_MBTF01000039.1"/>
</dbReference>
<evidence type="ECO:0000256" key="3">
    <source>
        <dbReference type="ARBA" id="ARBA00023125"/>
    </source>
</evidence>
<dbReference type="InterPro" id="IPR010998">
    <property type="entry name" value="Integrase_recombinase_N"/>
</dbReference>
<feature type="domain" description="Core-binding (CB)" evidence="7">
    <location>
        <begin position="102"/>
        <end position="194"/>
    </location>
</feature>
<evidence type="ECO:0000256" key="5">
    <source>
        <dbReference type="PROSITE-ProRule" id="PRU01248"/>
    </source>
</evidence>
<protein>
    <recommendedName>
        <fullName evidence="7">Core-binding (CB) domain-containing protein</fullName>
    </recommendedName>
</protein>
<evidence type="ECO:0000259" key="7">
    <source>
        <dbReference type="PROSITE" id="PS51900"/>
    </source>
</evidence>
<comment type="caution">
    <text evidence="8">The sequence shown here is derived from an EMBL/GenBank/DDBJ whole genome shotgun (WGS) entry which is preliminary data.</text>
</comment>
<evidence type="ECO:0000256" key="1">
    <source>
        <dbReference type="ARBA" id="ARBA00008857"/>
    </source>
</evidence>
<dbReference type="Proteomes" id="UP000189739">
    <property type="component" value="Unassembled WGS sequence"/>
</dbReference>
<dbReference type="GO" id="GO:0003677">
    <property type="term" value="F:DNA binding"/>
    <property type="evidence" value="ECO:0007669"/>
    <property type="project" value="UniProtKB-UniRule"/>
</dbReference>
<feature type="region of interest" description="Disordered" evidence="6">
    <location>
        <begin position="426"/>
        <end position="447"/>
    </location>
</feature>
<dbReference type="GO" id="GO:0006310">
    <property type="term" value="P:DNA recombination"/>
    <property type="evidence" value="ECO:0007669"/>
    <property type="project" value="UniProtKB-KW"/>
</dbReference>
<keyword evidence="4" id="KW-0233">DNA recombination</keyword>
<dbReference type="OrthoDB" id="1094492at2"/>
<keyword evidence="2" id="KW-0229">DNA integration</keyword>
<dbReference type="InterPro" id="IPR013762">
    <property type="entry name" value="Integrase-like_cat_sf"/>
</dbReference>
<dbReference type="Gene3D" id="1.10.443.10">
    <property type="entry name" value="Intergrase catalytic core"/>
    <property type="match status" value="1"/>
</dbReference>
<dbReference type="InterPro" id="IPR035386">
    <property type="entry name" value="Arm-DNA-bind_5"/>
</dbReference>
<proteinExistence type="inferred from homology"/>
<dbReference type="SUPFAM" id="SSF56349">
    <property type="entry name" value="DNA breaking-rejoining enzymes"/>
    <property type="match status" value="1"/>
</dbReference>
<dbReference type="PANTHER" id="PTHR30349">
    <property type="entry name" value="PHAGE INTEGRASE-RELATED"/>
    <property type="match status" value="1"/>
</dbReference>
<reference evidence="8 9" key="1">
    <citation type="submission" date="2016-07" db="EMBL/GenBank/DDBJ databases">
        <title>Genomic analysis of zinc-resistant bacterium Mucilaginibacter pedocola TBZ30.</title>
        <authorList>
            <person name="Huang J."/>
            <person name="Tang J."/>
        </authorList>
    </citation>
    <scope>NUCLEOTIDE SEQUENCE [LARGE SCALE GENOMIC DNA]</scope>
    <source>
        <strain evidence="8 9">TBZ30</strain>
    </source>
</reference>
<organism evidence="8 9">
    <name type="scientific">Mucilaginibacter pedocola</name>
    <dbReference type="NCBI Taxonomy" id="1792845"/>
    <lineage>
        <taxon>Bacteria</taxon>
        <taxon>Pseudomonadati</taxon>
        <taxon>Bacteroidota</taxon>
        <taxon>Sphingobacteriia</taxon>
        <taxon>Sphingobacteriales</taxon>
        <taxon>Sphingobacteriaceae</taxon>
        <taxon>Mucilaginibacter</taxon>
    </lineage>
</organism>
<dbReference type="InterPro" id="IPR025269">
    <property type="entry name" value="SAM-like_dom"/>
</dbReference>
<evidence type="ECO:0000256" key="2">
    <source>
        <dbReference type="ARBA" id="ARBA00022908"/>
    </source>
</evidence>
<evidence type="ECO:0000313" key="8">
    <source>
        <dbReference type="EMBL" id="OOQ56574.1"/>
    </source>
</evidence>
<accession>A0A1S9P6J2</accession>
<keyword evidence="9" id="KW-1185">Reference proteome</keyword>
<comment type="similarity">
    <text evidence="1">Belongs to the 'phage' integrase family.</text>
</comment>
<dbReference type="InterPro" id="IPR002104">
    <property type="entry name" value="Integrase_catalytic"/>
</dbReference>
<gene>
    <name evidence="8" type="ORF">BC343_19255</name>
</gene>
<dbReference type="GO" id="GO:0015074">
    <property type="term" value="P:DNA integration"/>
    <property type="evidence" value="ECO:0007669"/>
    <property type="project" value="UniProtKB-KW"/>
</dbReference>
<evidence type="ECO:0000313" key="9">
    <source>
        <dbReference type="Proteomes" id="UP000189739"/>
    </source>
</evidence>
<dbReference type="InterPro" id="IPR011010">
    <property type="entry name" value="DNA_brk_join_enz"/>
</dbReference>
<dbReference type="InterPro" id="IPR044068">
    <property type="entry name" value="CB"/>
</dbReference>
<evidence type="ECO:0000256" key="4">
    <source>
        <dbReference type="ARBA" id="ARBA00023172"/>
    </source>
</evidence>
<keyword evidence="3 5" id="KW-0238">DNA-binding</keyword>
<dbReference type="Pfam" id="PF17293">
    <property type="entry name" value="Arm-DNA-bind_5"/>
    <property type="match status" value="1"/>
</dbReference>
<dbReference type="PANTHER" id="PTHR30349:SF64">
    <property type="entry name" value="PROPHAGE INTEGRASE INTD-RELATED"/>
    <property type="match status" value="1"/>
</dbReference>
<dbReference type="Pfam" id="PF00589">
    <property type="entry name" value="Phage_integrase"/>
    <property type="match status" value="1"/>
</dbReference>
<evidence type="ECO:0000256" key="6">
    <source>
        <dbReference type="SAM" id="MobiDB-lite"/>
    </source>
</evidence>
<dbReference type="AlphaFoldDB" id="A0A1S9P6J2"/>
<dbReference type="InterPro" id="IPR050090">
    <property type="entry name" value="Tyrosine_recombinase_XerCD"/>
</dbReference>
<dbReference type="PROSITE" id="PS51900">
    <property type="entry name" value="CB"/>
    <property type="match status" value="1"/>
</dbReference>
<name>A0A1S9P6J2_9SPHI</name>
<dbReference type="EMBL" id="MBTF01000039">
    <property type="protein sequence ID" value="OOQ56574.1"/>
    <property type="molecule type" value="Genomic_DNA"/>
</dbReference>
<dbReference type="STRING" id="1792845.BC343_19255"/>
<dbReference type="Gene3D" id="1.10.150.130">
    <property type="match status" value="1"/>
</dbReference>
<sequence length="447" mass="51851">MEKIAKKAKISLYLDTRRELSDDTYPVKIQVFYGRQKLFNTGTYVSAEDFDNSYNTAKPKGDRLKELKIELSAIEAKANEVVDNLKVFTFEKFEKMLFATKQSLTNIIDHYNEYIKELDKNEQTGTSSSYSCSINSIKEYIDSGRKYPVEVITFDMITPEFLNRYENWMIAQDNSRTTVGIYLRATRKIFNQAIEDGLIDRELYPFKKYKIPTGKNTKKAIESPDLKKLFDADTKGNEFQEKAKAFWFFSYQCNGMNIRDISELKFKDLHGTYFSFLRHKTIRTTKEDPKPIIVPITEFVKGVFEKYGNKKGKPNDYVFPVFTLGMDAKERHRVNQNFVRFINQHMKKLANANGMVIKGTMEARHSFTTQVTRKQGMEFAQEALGHTTLSTTQNYWAGFQSETKKEMADMLLNFDALEPKTTIRKKAAVKKPSTSTKRKASRRVEVV</sequence>